<dbReference type="EMBL" id="CP019082">
    <property type="protein sequence ID" value="APW60494.1"/>
    <property type="molecule type" value="Genomic_DNA"/>
</dbReference>
<evidence type="ECO:0000313" key="2">
    <source>
        <dbReference type="Proteomes" id="UP000186309"/>
    </source>
</evidence>
<dbReference type="Proteomes" id="UP000186309">
    <property type="component" value="Chromosome"/>
</dbReference>
<gene>
    <name evidence="1" type="ORF">BSF38_01964</name>
</gene>
<dbReference type="RefSeq" id="WP_076345180.1">
    <property type="nucleotide sequence ID" value="NZ_CP019082.1"/>
</dbReference>
<dbReference type="KEGG" id="pbor:BSF38_01964"/>
<dbReference type="AlphaFoldDB" id="A0A1U7CNH6"/>
<dbReference type="OrthoDB" id="7061841at2"/>
<reference evidence="2" key="1">
    <citation type="submission" date="2016-12" db="EMBL/GenBank/DDBJ databases">
        <title>Comparative genomics of four Isosphaeraceae planctomycetes: a common pool of plasmids and glycoside hydrolase genes.</title>
        <authorList>
            <person name="Ivanova A."/>
        </authorList>
    </citation>
    <scope>NUCLEOTIDE SEQUENCE [LARGE SCALE GENOMIC DNA]</scope>
    <source>
        <strain evidence="2">PX4</strain>
    </source>
</reference>
<protein>
    <submittedName>
        <fullName evidence="1">Uncharacterized protein</fullName>
    </submittedName>
</protein>
<name>A0A1U7CNH6_9BACT</name>
<accession>A0A1U7CNH6</accession>
<keyword evidence="2" id="KW-1185">Reference proteome</keyword>
<organism evidence="1 2">
    <name type="scientific">Paludisphaera borealis</name>
    <dbReference type="NCBI Taxonomy" id="1387353"/>
    <lineage>
        <taxon>Bacteria</taxon>
        <taxon>Pseudomonadati</taxon>
        <taxon>Planctomycetota</taxon>
        <taxon>Planctomycetia</taxon>
        <taxon>Isosphaerales</taxon>
        <taxon>Isosphaeraceae</taxon>
        <taxon>Paludisphaera</taxon>
    </lineage>
</organism>
<proteinExistence type="predicted"/>
<sequence>MTDADLETVVARTGHERYRWLTSDANTDVWQRDQYRALVVQLATGQPPEPAAYPPLATMIGNALTAGVAFIKSGCSTVDQVEFDRRHSICEGCEHFDAAQDRCRSCGCMTNLKLWMASEHCPLPEPKW</sequence>
<dbReference type="STRING" id="1387353.BSF38_01964"/>
<evidence type="ECO:0000313" key="1">
    <source>
        <dbReference type="EMBL" id="APW60494.1"/>
    </source>
</evidence>